<evidence type="ECO:0000313" key="7">
    <source>
        <dbReference type="Ensembl" id="ENSMICP00000047532.1"/>
    </source>
</evidence>
<dbReference type="InterPro" id="IPR035301">
    <property type="entry name" value="L1_trimer"/>
</dbReference>
<dbReference type="Ensembl" id="ENSMICT00000061639.1">
    <property type="protein sequence ID" value="ENSMICP00000047532.1"/>
    <property type="gene ID" value="ENSMICG00000042938.1"/>
</dbReference>
<dbReference type="Gene3D" id="3.30.250.20">
    <property type="entry name" value="L1 transposable element, C-terminal domain"/>
    <property type="match status" value="1"/>
</dbReference>
<reference evidence="7" key="2">
    <citation type="submission" date="2025-08" db="UniProtKB">
        <authorList>
            <consortium name="Ensembl"/>
        </authorList>
    </citation>
    <scope>IDENTIFICATION</scope>
</reference>
<dbReference type="Gene3D" id="1.20.5.390">
    <property type="entry name" value="L1 transposable element, trimerization domain"/>
    <property type="match status" value="1"/>
</dbReference>
<dbReference type="Proteomes" id="UP000694394">
    <property type="component" value="Chromosome 4"/>
</dbReference>
<evidence type="ECO:0000256" key="1">
    <source>
        <dbReference type="ARBA" id="ARBA00061640"/>
    </source>
</evidence>
<protein>
    <recommendedName>
        <fullName evidence="9">L1 transposable element RRM domain-containing protein</fullName>
    </recommendedName>
</protein>
<reference evidence="7" key="1">
    <citation type="submission" date="2016-12" db="EMBL/GenBank/DDBJ databases">
        <title>Mouse lemur reference genome and diversity panel.</title>
        <authorList>
            <person name="Harris R."/>
            <person name="Larsen P."/>
            <person name="Liu Y."/>
            <person name="Hughes D.S."/>
            <person name="Murali S."/>
            <person name="Raveendran M."/>
            <person name="Korchina V."/>
            <person name="Wang M."/>
            <person name="Jhangiani S."/>
            <person name="Bandaranaike D."/>
            <person name="Bellair M."/>
            <person name="Blankenburg K."/>
            <person name="Chao H."/>
            <person name="Dahdouli M."/>
            <person name="Dinh H."/>
            <person name="Doddapaneni H."/>
            <person name="English A."/>
            <person name="Firestine M."/>
            <person name="Gnanaolivu R."/>
            <person name="Gross S."/>
            <person name="Hernandez B."/>
            <person name="Javaid M."/>
            <person name="Jayaseelan J."/>
            <person name="Jones J."/>
            <person name="Khan Z."/>
            <person name="Kovar C."/>
            <person name="Kurapati P."/>
            <person name="Le B."/>
            <person name="Lee S."/>
            <person name="Li M."/>
            <person name="Mathew T."/>
            <person name="Narasimhan A."/>
            <person name="Ngo D."/>
            <person name="Nguyen L."/>
            <person name="Okwuonu G."/>
            <person name="Ongeri F."/>
            <person name="Osuji N."/>
            <person name="Pu L.-L."/>
            <person name="Puazo M."/>
            <person name="Quiroz J."/>
            <person name="Raj R."/>
            <person name="Rajbhandari K."/>
            <person name="Reid J.G."/>
            <person name="Santibanez J."/>
            <person name="Sexton D."/>
            <person name="Skinner E."/>
            <person name="Vee V."/>
            <person name="Weissenberger G."/>
            <person name="Wu Y."/>
            <person name="Xin Y."/>
            <person name="Han Y."/>
            <person name="Campbell C."/>
            <person name="Brown A."/>
            <person name="Sullivan B."/>
            <person name="Shelton J."/>
            <person name="Brown S."/>
            <person name="Dudchenko O."/>
            <person name="Machol I."/>
            <person name="Durand N."/>
            <person name="Shamim M."/>
            <person name="Lieberman A."/>
            <person name="Muzny D.M."/>
            <person name="Richards S."/>
            <person name="Yoder A."/>
            <person name="Worley K.C."/>
            <person name="Rogers J."/>
            <person name="Gibbs R.A."/>
        </authorList>
    </citation>
    <scope>NUCLEOTIDE SEQUENCE [LARGE SCALE GENOMIC DNA]</scope>
</reference>
<sequence length="286" mass="33202">MGRNQQKNSGNMKNQTENTPPKRSTSPLETDTNPNQAANMTEEEFRMWNIRTLTQLQQQLNNQHKETTKSLQDMGKEIETMKTSVTELLEMKNQFKELHNTVESLKNRVDQTEERISELEDNTFQLNKSVTEIEQRNKRKEQSLQELWDYVKKPNVRVIGLQEGEEDNTQGLDKLFEDIIEENFPGLAQNLDIQVQEAQRTPGRFNANRKTSRHALIRLTKVSTKEAPLRAVRQKKQVTYKGKPIRITSDFSNETLQARRDWGPILTLLKQNNAQPRILFPGTGKT</sequence>
<evidence type="ECO:0000259" key="6">
    <source>
        <dbReference type="Pfam" id="PF17490"/>
    </source>
</evidence>
<feature type="coiled-coil region" evidence="2">
    <location>
        <begin position="88"/>
        <end position="136"/>
    </location>
</feature>
<feature type="domain" description="L1 transposable element dsRBD-like" evidence="6">
    <location>
        <begin position="254"/>
        <end position="281"/>
    </location>
</feature>
<evidence type="ECO:0008006" key="9">
    <source>
        <dbReference type="Google" id="ProtNLM"/>
    </source>
</evidence>
<dbReference type="EMBL" id="ABDC03005193">
    <property type="status" value="NOT_ANNOTATED_CDS"/>
    <property type="molecule type" value="Genomic_DNA"/>
</dbReference>
<evidence type="ECO:0000256" key="3">
    <source>
        <dbReference type="SAM" id="MobiDB-lite"/>
    </source>
</evidence>
<dbReference type="InterPro" id="IPR043636">
    <property type="entry name" value="L1_RRM_dom"/>
</dbReference>
<dbReference type="Pfam" id="PF02994">
    <property type="entry name" value="Transposase_22"/>
    <property type="match status" value="1"/>
</dbReference>
<keyword evidence="2" id="KW-0175">Coiled coil</keyword>
<dbReference type="InterPro" id="IPR042566">
    <property type="entry name" value="L1_C"/>
</dbReference>
<keyword evidence="8" id="KW-1185">Reference proteome</keyword>
<dbReference type="PANTHER" id="PTHR11505">
    <property type="entry name" value="L1 TRANSPOSABLE ELEMENT-RELATED"/>
    <property type="match status" value="1"/>
</dbReference>
<accession>A0A8C5Y7N2</accession>
<dbReference type="FunFam" id="3.30.70.1820:FF:000002">
    <property type="entry name" value="LINE-1 retrotransposable element ORF1 protein"/>
    <property type="match status" value="1"/>
</dbReference>
<dbReference type="InterPro" id="IPR004244">
    <property type="entry name" value="Transposase_22"/>
</dbReference>
<dbReference type="Gene3D" id="3.30.70.1820">
    <property type="entry name" value="L1 transposable element, RRM domain"/>
    <property type="match status" value="1"/>
</dbReference>
<reference evidence="7" key="3">
    <citation type="submission" date="2025-09" db="UniProtKB">
        <authorList>
            <consortium name="Ensembl"/>
        </authorList>
    </citation>
    <scope>IDENTIFICATION</scope>
</reference>
<feature type="domain" description="L1 transposable element RRM" evidence="4">
    <location>
        <begin position="153"/>
        <end position="250"/>
    </location>
</feature>
<evidence type="ECO:0000259" key="4">
    <source>
        <dbReference type="Pfam" id="PF02994"/>
    </source>
</evidence>
<dbReference type="Pfam" id="PF17490">
    <property type="entry name" value="Tnp_22_dsRBD"/>
    <property type="match status" value="1"/>
</dbReference>
<dbReference type="Pfam" id="PF17489">
    <property type="entry name" value="Tnp_22_trimer"/>
    <property type="match status" value="1"/>
</dbReference>
<evidence type="ECO:0000259" key="5">
    <source>
        <dbReference type="Pfam" id="PF17489"/>
    </source>
</evidence>
<organism evidence="7 8">
    <name type="scientific">Microcebus murinus</name>
    <name type="common">Gray mouse lemur</name>
    <name type="synonym">Lemur murinus</name>
    <dbReference type="NCBI Taxonomy" id="30608"/>
    <lineage>
        <taxon>Eukaryota</taxon>
        <taxon>Metazoa</taxon>
        <taxon>Chordata</taxon>
        <taxon>Craniata</taxon>
        <taxon>Vertebrata</taxon>
        <taxon>Euteleostomi</taxon>
        <taxon>Mammalia</taxon>
        <taxon>Eutheria</taxon>
        <taxon>Euarchontoglires</taxon>
        <taxon>Primates</taxon>
        <taxon>Strepsirrhini</taxon>
        <taxon>Lemuriformes</taxon>
        <taxon>Cheirogaleidae</taxon>
        <taxon>Microcebus</taxon>
    </lineage>
</organism>
<proteinExistence type="inferred from homology"/>
<evidence type="ECO:0000313" key="8">
    <source>
        <dbReference type="Proteomes" id="UP000694394"/>
    </source>
</evidence>
<name>A0A8C5Y7N2_MICMU</name>
<feature type="domain" description="L1 transposable element trimerization" evidence="5">
    <location>
        <begin position="108"/>
        <end position="150"/>
    </location>
</feature>
<dbReference type="GeneTree" id="ENSGT01050000244818"/>
<comment type="similarity">
    <text evidence="1">Belongs to the transposase 22 family.</text>
</comment>
<dbReference type="InterPro" id="IPR035300">
    <property type="entry name" value="L1_dsRBD"/>
</dbReference>
<evidence type="ECO:0000256" key="2">
    <source>
        <dbReference type="SAM" id="Coils"/>
    </source>
</evidence>
<dbReference type="AlphaFoldDB" id="A0A8C5Y7N2"/>
<feature type="region of interest" description="Disordered" evidence="3">
    <location>
        <begin position="1"/>
        <end position="39"/>
    </location>
</feature>